<sequence length="68" mass="7511">MRPIRFLVIADGLTARIWAGKSSALKPVPDPLGQLRVRVTPHVYDRSDQGLPMRELTCTGRRPTPASS</sequence>
<comment type="caution">
    <text evidence="1">The sequence shown here is derived from an EMBL/GenBank/DDBJ whole genome shotgun (WGS) entry which is preliminary data.</text>
</comment>
<keyword evidence="2" id="KW-1185">Reference proteome</keyword>
<evidence type="ECO:0000313" key="1">
    <source>
        <dbReference type="EMBL" id="MBP2048389.1"/>
    </source>
</evidence>
<dbReference type="EMBL" id="JAGGLP010000002">
    <property type="protein sequence ID" value="MBP2048389.1"/>
    <property type="molecule type" value="Genomic_DNA"/>
</dbReference>
<reference evidence="1 2" key="1">
    <citation type="submission" date="2021-03" db="EMBL/GenBank/DDBJ databases">
        <title>Genomic Encyclopedia of Type Strains, Phase IV (KMG-IV): sequencing the most valuable type-strain genomes for metagenomic binning, comparative biology and taxonomic classification.</title>
        <authorList>
            <person name="Goeker M."/>
        </authorList>
    </citation>
    <scope>NUCLEOTIDE SEQUENCE [LARGE SCALE GENOMIC DNA]</scope>
    <source>
        <strain evidence="1 2">DSM 40499</strain>
    </source>
</reference>
<organism evidence="1 2">
    <name type="scientific">Streptomyces griseochromogenes</name>
    <dbReference type="NCBI Taxonomy" id="68214"/>
    <lineage>
        <taxon>Bacteria</taxon>
        <taxon>Bacillati</taxon>
        <taxon>Actinomycetota</taxon>
        <taxon>Actinomycetes</taxon>
        <taxon>Kitasatosporales</taxon>
        <taxon>Streptomycetaceae</taxon>
        <taxon>Streptomyces</taxon>
    </lineage>
</organism>
<name>A0ABS4LLX3_9ACTN</name>
<gene>
    <name evidence="1" type="ORF">J2Z21_001313</name>
</gene>
<dbReference type="Proteomes" id="UP001519309">
    <property type="component" value="Unassembled WGS sequence"/>
</dbReference>
<protein>
    <submittedName>
        <fullName evidence="1">Uncharacterized protein</fullName>
    </submittedName>
</protein>
<evidence type="ECO:0000313" key="2">
    <source>
        <dbReference type="Proteomes" id="UP001519309"/>
    </source>
</evidence>
<proteinExistence type="predicted"/>
<accession>A0ABS4LLX3</accession>